<sequence>MDMLTARGVSICASQLALDEVEFDRNQDGWYHVGKNSHPEGWVQRLAEENNIINTDSTVVIESAKPVILVHSLHERSGFGRDVIFQKTILTDNNSIINEWVIRRLMQQFDETLILDKETYTRG</sequence>
<dbReference type="AlphaFoldDB" id="A0A9X6NER2"/>
<comment type="caution">
    <text evidence="1">The sequence shown here is derived from an EMBL/GenBank/DDBJ whole genome shotgun (WGS) entry which is preliminary data.</text>
</comment>
<dbReference type="Proteomes" id="UP000192578">
    <property type="component" value="Unassembled WGS sequence"/>
</dbReference>
<organism evidence="1 2">
    <name type="scientific">Hypsibius exemplaris</name>
    <name type="common">Freshwater tardigrade</name>
    <dbReference type="NCBI Taxonomy" id="2072580"/>
    <lineage>
        <taxon>Eukaryota</taxon>
        <taxon>Metazoa</taxon>
        <taxon>Ecdysozoa</taxon>
        <taxon>Tardigrada</taxon>
        <taxon>Eutardigrada</taxon>
        <taxon>Parachela</taxon>
        <taxon>Hypsibioidea</taxon>
        <taxon>Hypsibiidae</taxon>
        <taxon>Hypsibius</taxon>
    </lineage>
</organism>
<evidence type="ECO:0000313" key="2">
    <source>
        <dbReference type="Proteomes" id="UP000192578"/>
    </source>
</evidence>
<name>A0A9X6NER2_HYPEX</name>
<reference evidence="2" key="1">
    <citation type="submission" date="2017-01" db="EMBL/GenBank/DDBJ databases">
        <title>Comparative genomics of anhydrobiosis in the tardigrade Hypsibius dujardini.</title>
        <authorList>
            <person name="Yoshida Y."/>
            <person name="Koutsovoulos G."/>
            <person name="Laetsch D."/>
            <person name="Stevens L."/>
            <person name="Kumar S."/>
            <person name="Horikawa D."/>
            <person name="Ishino K."/>
            <person name="Komine S."/>
            <person name="Tomita M."/>
            <person name="Blaxter M."/>
            <person name="Arakawa K."/>
        </authorList>
    </citation>
    <scope>NUCLEOTIDE SEQUENCE [LARGE SCALE GENOMIC DNA]</scope>
    <source>
        <strain evidence="2">Z151</strain>
    </source>
</reference>
<dbReference type="EMBL" id="MTYJ01000235">
    <property type="protein sequence ID" value="OWA51673.1"/>
    <property type="molecule type" value="Genomic_DNA"/>
</dbReference>
<gene>
    <name evidence="1" type="ORF">BV898_16147</name>
</gene>
<proteinExistence type="predicted"/>
<accession>A0A9X6NER2</accession>
<protein>
    <submittedName>
        <fullName evidence="1">Uncharacterized protein</fullName>
    </submittedName>
</protein>
<evidence type="ECO:0000313" key="1">
    <source>
        <dbReference type="EMBL" id="OWA51673.1"/>
    </source>
</evidence>
<keyword evidence="2" id="KW-1185">Reference proteome</keyword>